<dbReference type="GO" id="GO:0031146">
    <property type="term" value="P:SCF-dependent proteasomal ubiquitin-dependent protein catabolic process"/>
    <property type="evidence" value="ECO:0007669"/>
    <property type="project" value="TreeGrafter"/>
</dbReference>
<dbReference type="InterPro" id="IPR032675">
    <property type="entry name" value="LRR_dom_sf"/>
</dbReference>
<comment type="caution">
    <text evidence="4">The sequence shown here is derived from an EMBL/GenBank/DDBJ whole genome shotgun (WGS) entry which is preliminary data.</text>
</comment>
<comment type="function">
    <text evidence="1">May act as a substrate-specific adapter of an E3 ubiquitin-protein ligase complex (CUL3-RBX1-BTB) which mediates the ubiquitination and subsequent proteasomal degradation of target proteins.</text>
</comment>
<dbReference type="SUPFAM" id="SSF52047">
    <property type="entry name" value="RNI-like"/>
    <property type="match status" value="2"/>
</dbReference>
<evidence type="ECO:0000259" key="3">
    <source>
        <dbReference type="PROSITE" id="PS50097"/>
    </source>
</evidence>
<reference evidence="4" key="2">
    <citation type="journal article" date="2022" name="Hortic Res">
        <title>The genome of Dioscorea zingiberensis sheds light on the biosynthesis, origin and evolution of the medicinally important diosgenin saponins.</title>
        <authorList>
            <person name="Li Y."/>
            <person name="Tan C."/>
            <person name="Li Z."/>
            <person name="Guo J."/>
            <person name="Li S."/>
            <person name="Chen X."/>
            <person name="Wang C."/>
            <person name="Dai X."/>
            <person name="Yang H."/>
            <person name="Song W."/>
            <person name="Hou L."/>
            <person name="Xu J."/>
            <person name="Tong Z."/>
            <person name="Xu A."/>
            <person name="Yuan X."/>
            <person name="Wang W."/>
            <person name="Yang Q."/>
            <person name="Chen L."/>
            <person name="Sun Z."/>
            <person name="Wang K."/>
            <person name="Pan B."/>
            <person name="Chen J."/>
            <person name="Bao Y."/>
            <person name="Liu F."/>
            <person name="Qi X."/>
            <person name="Gang D.R."/>
            <person name="Wen J."/>
            <person name="Li J."/>
        </authorList>
    </citation>
    <scope>NUCLEOTIDE SEQUENCE</scope>
    <source>
        <strain evidence="4">Dzin_1.0</strain>
    </source>
</reference>
<dbReference type="InterPro" id="IPR006553">
    <property type="entry name" value="Leu-rich_rpt_Cys-con_subtyp"/>
</dbReference>
<dbReference type="InterPro" id="IPR011705">
    <property type="entry name" value="BACK"/>
</dbReference>
<protein>
    <recommendedName>
        <fullName evidence="3">BTB domain-containing protein</fullName>
    </recommendedName>
</protein>
<keyword evidence="5" id="KW-1185">Reference proteome</keyword>
<dbReference type="InterPro" id="IPR011333">
    <property type="entry name" value="SKP1/BTB/POZ_sf"/>
</dbReference>
<dbReference type="Pfam" id="PF07707">
    <property type="entry name" value="BACK"/>
    <property type="match status" value="1"/>
</dbReference>
<dbReference type="Proteomes" id="UP001085076">
    <property type="component" value="Miscellaneous, Linkage group lg05"/>
</dbReference>
<dbReference type="PROSITE" id="PS50097">
    <property type="entry name" value="BTB"/>
    <property type="match status" value="1"/>
</dbReference>
<accession>A0A9D5CJT4</accession>
<feature type="domain" description="BTB" evidence="3">
    <location>
        <begin position="46"/>
        <end position="112"/>
    </location>
</feature>
<dbReference type="InterPro" id="IPR000210">
    <property type="entry name" value="BTB/POZ_dom"/>
</dbReference>
<dbReference type="Gene3D" id="3.80.10.10">
    <property type="entry name" value="Ribonuclease Inhibitor"/>
    <property type="match status" value="2"/>
</dbReference>
<dbReference type="GO" id="GO:0019005">
    <property type="term" value="C:SCF ubiquitin ligase complex"/>
    <property type="evidence" value="ECO:0007669"/>
    <property type="project" value="TreeGrafter"/>
</dbReference>
<dbReference type="EMBL" id="JAGGNH010000005">
    <property type="protein sequence ID" value="KAJ0973435.1"/>
    <property type="molecule type" value="Genomic_DNA"/>
</dbReference>
<dbReference type="SMART" id="SM00367">
    <property type="entry name" value="LRR_CC"/>
    <property type="match status" value="6"/>
</dbReference>
<dbReference type="AlphaFoldDB" id="A0A9D5CJT4"/>
<dbReference type="PANTHER" id="PTHR13318">
    <property type="entry name" value="PARTNER OF PAIRED, ISOFORM B-RELATED"/>
    <property type="match status" value="1"/>
</dbReference>
<name>A0A9D5CJT4_9LILI</name>
<reference evidence="4" key="1">
    <citation type="submission" date="2021-03" db="EMBL/GenBank/DDBJ databases">
        <authorList>
            <person name="Li Z."/>
            <person name="Yang C."/>
        </authorList>
    </citation>
    <scope>NUCLEOTIDE SEQUENCE</scope>
    <source>
        <strain evidence="4">Dzin_1.0</strain>
        <tissue evidence="4">Leaf</tissue>
    </source>
</reference>
<dbReference type="PANTHER" id="PTHR13318:SF95">
    <property type="entry name" value="F-BOX PROTEIN YLR352W"/>
    <property type="match status" value="1"/>
</dbReference>
<dbReference type="Gene3D" id="3.30.710.10">
    <property type="entry name" value="Potassium Channel Kv1.1, Chain A"/>
    <property type="match status" value="1"/>
</dbReference>
<sequence length="962" mass="107425">MAEMACGGLDEDLVVLVLTDPLSSQDEELTQRGTSVSVSDIHDWNLSQILSCSIIKVEANRSRLMQQSSYFRSLLGGSFSESSLHHVVVQWNLEVIVTVLQFMYGVSINVTPHSLLPLLEGALFFGVENLLLECENWYRKFTSETGNYTLQMPLDALIEIWNFGSDHGIGFVQEMCKDYLARNFAWTMSSSSFAKIPYALLYSCIGDSHLTVESEMQLCEAILNWLSINSSLSVDCGTDYCHILKKVRICLLPLWFAAGKRRHFFKFADKCVSAIIYLIENYPTSLLHAVPDGVLDSYKFRLTKYSKKVVLSGCPQITVAFLILAALPFDIDDKLKTRIINSLIDIDYRRGDGRLFDKSFQIVPFESVHELDISKCPKIQLGAAVRWLHLVFPSLRILKASYSMDFEMDHLFYIVRNCCHIHEVDLTVDISPVIPMTVSILSACTEEYGLPKHTRYKLLKEDFVTLEKSLSSITKLSLEGQSDINDSDLLNISSLSGSLCYLNIMGCTLVTDIGISKLLCKCLKIKSVILSYTSFGKNSVLTLCSDNMTLGASSGGRDCNSSGTMAYRLQQLQINGCKDVDQDSMIKLMGHVYMLKILSLEETSLVDDALFGFKGCSLEEFYISETKVSMQALAFIMRSNPNVKYLKATGCKNLHQHGSNSRIPGVEASHYDLLAELARIPTMEEAALGWGFSTMALEKLETTFGKLKAITLGLGASLDHDALCVLPEICPLLERVILTFQVVSDDTLRCLLGSLKYLQELGLICCLGALTSYSFQIGMPNLRVLRLKWVTPWMTNHDLVILTQNCSNLVELSLSGCKLLDSDSQDIISSGWPGLMVIHLEDCGKITANGVCSLFDCKAVENLLLRHNGQGIGRNFVVHAASQLPLLRKLALDLCDACDGGFESPSYAERFCLSHVRISCCKSQRCGLEFGEKKFFKPVHKETIVLEWNRKELRTTVVKERI</sequence>
<evidence type="ECO:0000256" key="1">
    <source>
        <dbReference type="ARBA" id="ARBA00002668"/>
    </source>
</evidence>
<gene>
    <name evidence="4" type="ORF">J5N97_021394</name>
</gene>
<organism evidence="4 5">
    <name type="scientific">Dioscorea zingiberensis</name>
    <dbReference type="NCBI Taxonomy" id="325984"/>
    <lineage>
        <taxon>Eukaryota</taxon>
        <taxon>Viridiplantae</taxon>
        <taxon>Streptophyta</taxon>
        <taxon>Embryophyta</taxon>
        <taxon>Tracheophyta</taxon>
        <taxon>Spermatophyta</taxon>
        <taxon>Magnoliopsida</taxon>
        <taxon>Liliopsida</taxon>
        <taxon>Dioscoreales</taxon>
        <taxon>Dioscoreaceae</taxon>
        <taxon>Dioscorea</taxon>
    </lineage>
</organism>
<proteinExistence type="predicted"/>
<dbReference type="SMART" id="SM00875">
    <property type="entry name" value="BACK"/>
    <property type="match status" value="1"/>
</dbReference>
<dbReference type="SMART" id="SM00225">
    <property type="entry name" value="BTB"/>
    <property type="match status" value="1"/>
</dbReference>
<evidence type="ECO:0000313" key="5">
    <source>
        <dbReference type="Proteomes" id="UP001085076"/>
    </source>
</evidence>
<dbReference type="Pfam" id="PF00651">
    <property type="entry name" value="BTB"/>
    <property type="match status" value="1"/>
</dbReference>
<evidence type="ECO:0000313" key="4">
    <source>
        <dbReference type="EMBL" id="KAJ0973435.1"/>
    </source>
</evidence>
<dbReference type="Gene3D" id="1.25.40.420">
    <property type="match status" value="1"/>
</dbReference>
<comment type="pathway">
    <text evidence="2">Protein modification; protein ubiquitination.</text>
</comment>
<evidence type="ECO:0000256" key="2">
    <source>
        <dbReference type="ARBA" id="ARBA00004906"/>
    </source>
</evidence>
<dbReference type="SUPFAM" id="SSF54695">
    <property type="entry name" value="POZ domain"/>
    <property type="match status" value="1"/>
</dbReference>
<dbReference type="OrthoDB" id="775260at2759"/>